<dbReference type="AlphaFoldDB" id="A0A1R3IPM8"/>
<sequence>MERNNRISAGKEAPMKIIKKRNIKIRRGFMRKTMTF</sequence>
<dbReference type="Proteomes" id="UP000188268">
    <property type="component" value="Unassembled WGS sequence"/>
</dbReference>
<reference evidence="1 2" key="1">
    <citation type="submission" date="2013-09" db="EMBL/GenBank/DDBJ databases">
        <title>Corchorus capsularis genome sequencing.</title>
        <authorList>
            <person name="Alam M."/>
            <person name="Haque M.S."/>
            <person name="Islam M.S."/>
            <person name="Emdad E.M."/>
            <person name="Islam M.M."/>
            <person name="Ahmed B."/>
            <person name="Halim A."/>
            <person name="Hossen Q.M.M."/>
            <person name="Hossain M.Z."/>
            <person name="Ahmed R."/>
            <person name="Khan M.M."/>
            <person name="Islam R."/>
            <person name="Rashid M.M."/>
            <person name="Khan S.A."/>
            <person name="Rahman M.S."/>
            <person name="Alam M."/>
        </authorList>
    </citation>
    <scope>NUCLEOTIDE SEQUENCE [LARGE SCALE GENOMIC DNA]</scope>
    <source>
        <strain evidence="2">cv. CVL-1</strain>
        <tissue evidence="1">Whole seedling</tissue>
    </source>
</reference>
<evidence type="ECO:0000313" key="2">
    <source>
        <dbReference type="Proteomes" id="UP000188268"/>
    </source>
</evidence>
<dbReference type="EMBL" id="AWWV01009720">
    <property type="protein sequence ID" value="OMO84524.1"/>
    <property type="molecule type" value="Genomic_DNA"/>
</dbReference>
<name>A0A1R3IPM8_COCAP</name>
<organism evidence="1 2">
    <name type="scientific">Corchorus capsularis</name>
    <name type="common">Jute</name>
    <dbReference type="NCBI Taxonomy" id="210143"/>
    <lineage>
        <taxon>Eukaryota</taxon>
        <taxon>Viridiplantae</taxon>
        <taxon>Streptophyta</taxon>
        <taxon>Embryophyta</taxon>
        <taxon>Tracheophyta</taxon>
        <taxon>Spermatophyta</taxon>
        <taxon>Magnoliopsida</taxon>
        <taxon>eudicotyledons</taxon>
        <taxon>Gunneridae</taxon>
        <taxon>Pentapetalae</taxon>
        <taxon>rosids</taxon>
        <taxon>malvids</taxon>
        <taxon>Malvales</taxon>
        <taxon>Malvaceae</taxon>
        <taxon>Grewioideae</taxon>
        <taxon>Apeibeae</taxon>
        <taxon>Corchorus</taxon>
    </lineage>
</organism>
<protein>
    <submittedName>
        <fullName evidence="1">Uncharacterized protein</fullName>
    </submittedName>
</protein>
<keyword evidence="2" id="KW-1185">Reference proteome</keyword>
<proteinExistence type="predicted"/>
<gene>
    <name evidence="1" type="ORF">CCACVL1_10792</name>
</gene>
<evidence type="ECO:0000313" key="1">
    <source>
        <dbReference type="EMBL" id="OMO84524.1"/>
    </source>
</evidence>
<dbReference type="Gramene" id="OMO84524">
    <property type="protein sequence ID" value="OMO84524"/>
    <property type="gene ID" value="CCACVL1_10792"/>
</dbReference>
<accession>A0A1R3IPM8</accession>
<comment type="caution">
    <text evidence="1">The sequence shown here is derived from an EMBL/GenBank/DDBJ whole genome shotgun (WGS) entry which is preliminary data.</text>
</comment>